<dbReference type="PANTHER" id="PTHR40446:SF2">
    <property type="entry name" value="N-ACETYLGLUCOSAMINE-1-PHOSPHODIESTER ALPHA-N-ACETYLGLUCOSAMINIDASE"/>
    <property type="match status" value="1"/>
</dbReference>
<proteinExistence type="predicted"/>
<keyword evidence="3" id="KW-0326">Glycosidase</keyword>
<dbReference type="InterPro" id="IPR018711">
    <property type="entry name" value="NAGPA"/>
</dbReference>
<evidence type="ECO:0000313" key="4">
    <source>
        <dbReference type="Proteomes" id="UP001341444"/>
    </source>
</evidence>
<dbReference type="Proteomes" id="UP001341444">
    <property type="component" value="Unassembled WGS sequence"/>
</dbReference>
<dbReference type="PIRSF" id="PIRSF031512">
    <property type="entry name" value="EpsL"/>
    <property type="match status" value="1"/>
</dbReference>
<comment type="caution">
    <text evidence="3">The sequence shown here is derived from an EMBL/GenBank/DDBJ whole genome shotgun (WGS) entry which is preliminary data.</text>
</comment>
<name>A0ABU6MLQ7_9BACI</name>
<evidence type="ECO:0000256" key="1">
    <source>
        <dbReference type="SAM" id="MobiDB-lite"/>
    </source>
</evidence>
<dbReference type="PANTHER" id="PTHR40446">
    <property type="entry name" value="N-ACETYLGLUCOSAMINE-1-PHOSPHODIESTER ALPHA-N-ACETYLGLUCOSAMINIDASE"/>
    <property type="match status" value="1"/>
</dbReference>
<gene>
    <name evidence="3" type="ORF">P4T90_20500</name>
</gene>
<dbReference type="EMBL" id="JARMAB010000032">
    <property type="protein sequence ID" value="MED1205434.1"/>
    <property type="molecule type" value="Genomic_DNA"/>
</dbReference>
<dbReference type="Pfam" id="PF09992">
    <property type="entry name" value="NAGPA"/>
    <property type="match status" value="1"/>
</dbReference>
<keyword evidence="4" id="KW-1185">Reference proteome</keyword>
<dbReference type="GO" id="GO:0016798">
    <property type="term" value="F:hydrolase activity, acting on glycosyl bonds"/>
    <property type="evidence" value="ECO:0007669"/>
    <property type="project" value="UniProtKB-KW"/>
</dbReference>
<dbReference type="RefSeq" id="WP_066263110.1">
    <property type="nucleotide sequence ID" value="NZ_JARMAB010000032.1"/>
</dbReference>
<protein>
    <submittedName>
        <fullName evidence="3">Phosphodiester glycosidase family protein</fullName>
    </submittedName>
</protein>
<keyword evidence="3" id="KW-0378">Hydrolase</keyword>
<dbReference type="InterPro" id="IPR014565">
    <property type="entry name" value="EpsL_firmicutes"/>
</dbReference>
<organism evidence="3 4">
    <name type="scientific">Heyndrickxia acidicola</name>
    <dbReference type="NCBI Taxonomy" id="209389"/>
    <lineage>
        <taxon>Bacteria</taxon>
        <taxon>Bacillati</taxon>
        <taxon>Bacillota</taxon>
        <taxon>Bacilli</taxon>
        <taxon>Bacillales</taxon>
        <taxon>Bacillaceae</taxon>
        <taxon>Heyndrickxia</taxon>
    </lineage>
</organism>
<evidence type="ECO:0000259" key="2">
    <source>
        <dbReference type="Pfam" id="PF09992"/>
    </source>
</evidence>
<feature type="region of interest" description="Disordered" evidence="1">
    <location>
        <begin position="1"/>
        <end position="23"/>
    </location>
</feature>
<accession>A0ABU6MLQ7</accession>
<reference evidence="3 4" key="1">
    <citation type="submission" date="2023-03" db="EMBL/GenBank/DDBJ databases">
        <title>Bacillus Genome Sequencing.</title>
        <authorList>
            <person name="Dunlap C."/>
        </authorList>
    </citation>
    <scope>NUCLEOTIDE SEQUENCE [LARGE SCALE GENOMIC DNA]</scope>
    <source>
        <strain evidence="3 4">B-23453</strain>
    </source>
</reference>
<feature type="domain" description="Phosphodiester glycosidase" evidence="2">
    <location>
        <begin position="161"/>
        <end position="346"/>
    </location>
</feature>
<sequence>MNLHTKDSANMSRMNNKKFHKKSKRRKSSRIFLVSLLLLFLGGGSFLYGTNMGLQFRKMMVGSVLSSQHPQYVKYMGFLLPQSEINALYAAWKHPPTVQTTINPQLLAHTKSSEGIRVDTVETQNYTAKIMVIPDPTTVHLVASQFTTKGQALSDLIKENNGVAGINAGGFVDKGGDGSGGQVIGIVISNGRLLSVPSAGRNSKQLVGGFLNDGQFITGRYSVNELLNLGVTEAVSFGPQLIVNGVNRVTPEIDGAWGWAPRTAIGQEKDGSVVMIITDGRFYWNKTHRGASMSDMAKLFESYHVTNAIAMDGGGSTTMIKDGQLQLKPATNTAVGMRYLPNGWVVIPK</sequence>
<evidence type="ECO:0000313" key="3">
    <source>
        <dbReference type="EMBL" id="MED1205434.1"/>
    </source>
</evidence>